<dbReference type="SUPFAM" id="SSF88946">
    <property type="entry name" value="Sigma2 domain of RNA polymerase sigma factors"/>
    <property type="match status" value="1"/>
</dbReference>
<dbReference type="NCBIfam" id="NF009199">
    <property type="entry name" value="PRK12547.1"/>
    <property type="match status" value="1"/>
</dbReference>
<keyword evidence="3 6" id="KW-0731">Sigma factor</keyword>
<dbReference type="Pfam" id="PF04542">
    <property type="entry name" value="Sigma70_r2"/>
    <property type="match status" value="1"/>
</dbReference>
<evidence type="ECO:0000256" key="3">
    <source>
        <dbReference type="ARBA" id="ARBA00023082"/>
    </source>
</evidence>
<dbReference type="InterPro" id="IPR000838">
    <property type="entry name" value="RNA_pol_sigma70_ECF_CS"/>
</dbReference>
<evidence type="ECO:0000256" key="2">
    <source>
        <dbReference type="ARBA" id="ARBA00023015"/>
    </source>
</evidence>
<dbReference type="InterPro" id="IPR036388">
    <property type="entry name" value="WH-like_DNA-bd_sf"/>
</dbReference>
<dbReference type="CDD" id="cd06171">
    <property type="entry name" value="Sigma70_r4"/>
    <property type="match status" value="1"/>
</dbReference>
<dbReference type="PROSITE" id="PS01063">
    <property type="entry name" value="SIGMA70_ECF"/>
    <property type="match status" value="1"/>
</dbReference>
<feature type="domain" description="RNA polymerase sigma-70 region 2" evidence="7">
    <location>
        <begin position="17"/>
        <end position="77"/>
    </location>
</feature>
<keyword evidence="4 6" id="KW-0238">DNA-binding</keyword>
<dbReference type="Gene3D" id="1.10.10.10">
    <property type="entry name" value="Winged helix-like DNA-binding domain superfamily/Winged helix DNA-binding domain"/>
    <property type="match status" value="1"/>
</dbReference>
<dbReference type="InterPro" id="IPR039425">
    <property type="entry name" value="RNA_pol_sigma-70-like"/>
</dbReference>
<dbReference type="GO" id="GO:0003677">
    <property type="term" value="F:DNA binding"/>
    <property type="evidence" value="ECO:0007669"/>
    <property type="project" value="UniProtKB-KW"/>
</dbReference>
<comment type="caution">
    <text evidence="9">The sequence shown here is derived from an EMBL/GenBank/DDBJ whole genome shotgun (WGS) entry which is preliminary data.</text>
</comment>
<dbReference type="InterPro" id="IPR013325">
    <property type="entry name" value="RNA_pol_sigma_r2"/>
</dbReference>
<dbReference type="RefSeq" id="WP_188410585.1">
    <property type="nucleotide sequence ID" value="NZ_BMCP01000004.1"/>
</dbReference>
<evidence type="ECO:0000256" key="6">
    <source>
        <dbReference type="RuleBase" id="RU000716"/>
    </source>
</evidence>
<accession>A0A8J3DZ36</accession>
<dbReference type="PANTHER" id="PTHR43133">
    <property type="entry name" value="RNA POLYMERASE ECF-TYPE SIGMA FACTO"/>
    <property type="match status" value="1"/>
</dbReference>
<evidence type="ECO:0000313" key="9">
    <source>
        <dbReference type="EMBL" id="GGE50613.1"/>
    </source>
</evidence>
<sequence length="184" mass="20390">MSNPAAVREAMLAEIQSLRAFAVSLCGQVDRADDLVQETLMKAWLNLDRFQEGTNMRAWLFTILRNVFYSEHRKRRREVEDSDGSIVGRLAVHPGQDGHMDMQDFREALSTLPPDQREALVLVGASGFSYEEAAEICDCAVGTIKSRVNRARNALSRVLAVEGREYGPEADTHAALGKSITPSP</sequence>
<dbReference type="NCBIfam" id="TIGR02937">
    <property type="entry name" value="sigma70-ECF"/>
    <property type="match status" value="1"/>
</dbReference>
<dbReference type="InterPro" id="IPR013324">
    <property type="entry name" value="RNA_pol_sigma_r3/r4-like"/>
</dbReference>
<dbReference type="InterPro" id="IPR007627">
    <property type="entry name" value="RNA_pol_sigma70_r2"/>
</dbReference>
<proteinExistence type="inferred from homology"/>
<comment type="similarity">
    <text evidence="1 6">Belongs to the sigma-70 factor family. ECF subfamily.</text>
</comment>
<evidence type="ECO:0000313" key="10">
    <source>
        <dbReference type="Proteomes" id="UP000602745"/>
    </source>
</evidence>
<evidence type="ECO:0000259" key="7">
    <source>
        <dbReference type="Pfam" id="PF04542"/>
    </source>
</evidence>
<dbReference type="InterPro" id="IPR014284">
    <property type="entry name" value="RNA_pol_sigma-70_dom"/>
</dbReference>
<evidence type="ECO:0000256" key="1">
    <source>
        <dbReference type="ARBA" id="ARBA00010641"/>
    </source>
</evidence>
<feature type="domain" description="RNA polymerase sigma factor 70 region 4 type 2" evidence="8">
    <location>
        <begin position="103"/>
        <end position="155"/>
    </location>
</feature>
<dbReference type="SUPFAM" id="SSF88659">
    <property type="entry name" value="Sigma3 and sigma4 domains of RNA polymerase sigma factors"/>
    <property type="match status" value="1"/>
</dbReference>
<keyword evidence="2 6" id="KW-0805">Transcription regulation</keyword>
<keyword evidence="5 6" id="KW-0804">Transcription</keyword>
<dbReference type="InterPro" id="IPR013249">
    <property type="entry name" value="RNA_pol_sigma70_r4_t2"/>
</dbReference>
<protein>
    <recommendedName>
        <fullName evidence="6">RNA polymerase sigma factor</fullName>
    </recommendedName>
</protein>
<dbReference type="Proteomes" id="UP000602745">
    <property type="component" value="Unassembled WGS sequence"/>
</dbReference>
<gene>
    <name evidence="9" type="ORF">GCM10007276_29620</name>
</gene>
<evidence type="ECO:0000256" key="5">
    <source>
        <dbReference type="ARBA" id="ARBA00023163"/>
    </source>
</evidence>
<dbReference type="GO" id="GO:0016987">
    <property type="term" value="F:sigma factor activity"/>
    <property type="evidence" value="ECO:0007669"/>
    <property type="project" value="UniProtKB-KW"/>
</dbReference>
<dbReference type="PANTHER" id="PTHR43133:SF25">
    <property type="entry name" value="RNA POLYMERASE SIGMA FACTOR RFAY-RELATED"/>
    <property type="match status" value="1"/>
</dbReference>
<dbReference type="AlphaFoldDB" id="A0A8J3DZ36"/>
<reference evidence="9" key="1">
    <citation type="journal article" date="2014" name="Int. J. Syst. Evol. Microbiol.">
        <title>Complete genome sequence of Corynebacterium casei LMG S-19264T (=DSM 44701T), isolated from a smear-ripened cheese.</title>
        <authorList>
            <consortium name="US DOE Joint Genome Institute (JGI-PGF)"/>
            <person name="Walter F."/>
            <person name="Albersmeier A."/>
            <person name="Kalinowski J."/>
            <person name="Ruckert C."/>
        </authorList>
    </citation>
    <scope>NUCLEOTIDE SEQUENCE</scope>
    <source>
        <strain evidence="9">CCM 7684</strain>
    </source>
</reference>
<name>A0A8J3DZ36_9RHOB</name>
<evidence type="ECO:0000259" key="8">
    <source>
        <dbReference type="Pfam" id="PF08281"/>
    </source>
</evidence>
<dbReference type="Gene3D" id="1.10.1740.10">
    <property type="match status" value="1"/>
</dbReference>
<organism evidence="9 10">
    <name type="scientific">Agaricicola taiwanensis</name>
    <dbReference type="NCBI Taxonomy" id="591372"/>
    <lineage>
        <taxon>Bacteria</taxon>
        <taxon>Pseudomonadati</taxon>
        <taxon>Pseudomonadota</taxon>
        <taxon>Alphaproteobacteria</taxon>
        <taxon>Rhodobacterales</taxon>
        <taxon>Paracoccaceae</taxon>
        <taxon>Agaricicola</taxon>
    </lineage>
</organism>
<reference evidence="9" key="2">
    <citation type="submission" date="2020-09" db="EMBL/GenBank/DDBJ databases">
        <authorList>
            <person name="Sun Q."/>
            <person name="Sedlacek I."/>
        </authorList>
    </citation>
    <scope>NUCLEOTIDE SEQUENCE</scope>
    <source>
        <strain evidence="9">CCM 7684</strain>
    </source>
</reference>
<dbReference type="Pfam" id="PF08281">
    <property type="entry name" value="Sigma70_r4_2"/>
    <property type="match status" value="1"/>
</dbReference>
<dbReference type="EMBL" id="BMCP01000004">
    <property type="protein sequence ID" value="GGE50613.1"/>
    <property type="molecule type" value="Genomic_DNA"/>
</dbReference>
<evidence type="ECO:0000256" key="4">
    <source>
        <dbReference type="ARBA" id="ARBA00023125"/>
    </source>
</evidence>
<keyword evidence="10" id="KW-1185">Reference proteome</keyword>
<dbReference type="GO" id="GO:0006352">
    <property type="term" value="P:DNA-templated transcription initiation"/>
    <property type="evidence" value="ECO:0007669"/>
    <property type="project" value="InterPro"/>
</dbReference>